<dbReference type="OrthoDB" id="10263032at2759"/>
<gene>
    <name evidence="5" type="ORF">FN846DRAFT_777205</name>
</gene>
<evidence type="ECO:0000256" key="1">
    <source>
        <dbReference type="ARBA" id="ARBA00022737"/>
    </source>
</evidence>
<evidence type="ECO:0000256" key="4">
    <source>
        <dbReference type="SAM" id="MobiDB-lite"/>
    </source>
</evidence>
<reference evidence="5 6" key="1">
    <citation type="submission" date="2019-09" db="EMBL/GenBank/DDBJ databases">
        <title>Draft genome of the ectomycorrhizal ascomycete Sphaerosporella brunnea.</title>
        <authorList>
            <consortium name="DOE Joint Genome Institute"/>
            <person name="Benucci G.M."/>
            <person name="Marozzi G."/>
            <person name="Antonielli L."/>
            <person name="Sanchez S."/>
            <person name="Marco P."/>
            <person name="Wang X."/>
            <person name="Falini L.B."/>
            <person name="Barry K."/>
            <person name="Haridas S."/>
            <person name="Lipzen A."/>
            <person name="Labutti K."/>
            <person name="Grigoriev I.V."/>
            <person name="Murat C."/>
            <person name="Martin F."/>
            <person name="Albertini E."/>
            <person name="Donnini D."/>
            <person name="Bonito G."/>
        </authorList>
    </citation>
    <scope>NUCLEOTIDE SEQUENCE [LARGE SCALE GENOMIC DNA]</scope>
    <source>
        <strain evidence="5 6">Sb_GMNB300</strain>
    </source>
</reference>
<dbReference type="PROSITE" id="PS50005">
    <property type="entry name" value="TPR"/>
    <property type="match status" value="1"/>
</dbReference>
<dbReference type="Gene3D" id="1.25.40.1040">
    <property type="match status" value="1"/>
</dbReference>
<protein>
    <submittedName>
        <fullName evidence="5">NMDA receptor-regulated protein 1-domain-containing protein</fullName>
    </submittedName>
</protein>
<dbReference type="InterPro" id="IPR019734">
    <property type="entry name" value="TPR_rpt"/>
</dbReference>
<feature type="region of interest" description="Disordered" evidence="4">
    <location>
        <begin position="618"/>
        <end position="646"/>
    </location>
</feature>
<feature type="repeat" description="TPR" evidence="3">
    <location>
        <begin position="79"/>
        <end position="112"/>
    </location>
</feature>
<dbReference type="Pfam" id="PF12569">
    <property type="entry name" value="NatA_aux_su"/>
    <property type="match status" value="1"/>
</dbReference>
<dbReference type="PANTHER" id="PTHR22767:SF2">
    <property type="entry name" value="N(ALPHA)-ACETYLTRANSFERASE 15_16, ISOFORM A"/>
    <property type="match status" value="1"/>
</dbReference>
<dbReference type="SMART" id="SM00028">
    <property type="entry name" value="TPR"/>
    <property type="match status" value="6"/>
</dbReference>
<feature type="compositionally biased region" description="Basic and acidic residues" evidence="4">
    <location>
        <begin position="636"/>
        <end position="645"/>
    </location>
</feature>
<keyword evidence="5" id="KW-0675">Receptor</keyword>
<dbReference type="PANTHER" id="PTHR22767">
    <property type="entry name" value="N-TERMINAL ACETYLTRANSFERASE-RELATED"/>
    <property type="match status" value="1"/>
</dbReference>
<dbReference type="EMBL" id="VXIS01000068">
    <property type="protein sequence ID" value="KAA8908468.1"/>
    <property type="molecule type" value="Genomic_DNA"/>
</dbReference>
<sequence length="843" mass="96542">MPTSQPLASKDASLFRQVLKCYEQKQYKKGLKTCEQILRKNPKHGETLAMKGLITNSLGKTEEAFAIAKDALRQDMKSHVCWHVYGLLYRSEKNFEESIKAYKMALRFEPDSQQILRDLALLQIQMRNYDGYVETRKSILQTRPQLRQNWTAVAIAYHLAGQLDEAEKVLIKYEETIQGNVPKWDIEHWETALYKNRIIADSGDIGRALEHLESMAKNCLDKVALLELRAEYLLKLGRKEEAQQAYRILLDRNPERRDYYAELEKAMGIAPKNRHEAKAIYDEYANKFERSDAPRRIPLDFLEGDEFREAANAYLSAKLKKGVPSTFANIKALYADDAKRQTIFELVNSYNEAQEQGKENGETNGSGPSQFRLWTLYFLAQHYDHYRTRNMDKALECLNKALKLAPNTVEFHMTTARVYKHAGDLQKAAQKMDEARILDKSDRYINTKTAKYQLRNDQNEDALKTMSLFTRNEANGGPLGDLLEMQCVWYVAEDAESYMRQNLLSLALKRYQSLWEIFEVWTEDQFDFHSFSLRKGQIRAYIDMLKWEDSLRSHPMFVRAALGAIGAYIKLADMPCLAQGALANGDAARYEKMTDAERKRALKKAKKDAQKAQERAAALAAAKKDDKNKNAQVAEGEVKKEDPDPHGIALARTETPLEEAAKWLKPLLEMSPERLEAQIAGFEVQIRRRQWTLALNCLNKARELATPEDPRVHEMVVRLRHAVNTLPAEEEFKAPETREALLEEVEKILSKDTELSAYNDEFLEKNKDSAAHVRSALRIRSVLKPEAKKDMSPLLSVLDIESTTLDEANEGLKLLYSFGVDENGYKTKAAAKFPLAKVFKGAK</sequence>
<evidence type="ECO:0000313" key="6">
    <source>
        <dbReference type="Proteomes" id="UP000326924"/>
    </source>
</evidence>
<evidence type="ECO:0000313" key="5">
    <source>
        <dbReference type="EMBL" id="KAA8908468.1"/>
    </source>
</evidence>
<dbReference type="SUPFAM" id="SSF48452">
    <property type="entry name" value="TPR-like"/>
    <property type="match status" value="3"/>
</dbReference>
<keyword evidence="2 3" id="KW-0802">TPR repeat</keyword>
<dbReference type="PIRSF" id="PIRSF000422">
    <property type="entry name" value="N-terminal-AcTrfase-A_aux_su"/>
    <property type="match status" value="1"/>
</dbReference>
<organism evidence="5 6">
    <name type="scientific">Sphaerosporella brunnea</name>
    <dbReference type="NCBI Taxonomy" id="1250544"/>
    <lineage>
        <taxon>Eukaryota</taxon>
        <taxon>Fungi</taxon>
        <taxon>Dikarya</taxon>
        <taxon>Ascomycota</taxon>
        <taxon>Pezizomycotina</taxon>
        <taxon>Pezizomycetes</taxon>
        <taxon>Pezizales</taxon>
        <taxon>Pyronemataceae</taxon>
        <taxon>Sphaerosporella</taxon>
    </lineage>
</organism>
<dbReference type="InParanoid" id="A0A5J5EZX1"/>
<dbReference type="Pfam" id="PF13181">
    <property type="entry name" value="TPR_8"/>
    <property type="match status" value="1"/>
</dbReference>
<dbReference type="InterPro" id="IPR011990">
    <property type="entry name" value="TPR-like_helical_dom_sf"/>
</dbReference>
<accession>A0A5J5EZX1</accession>
<name>A0A5J5EZX1_9PEZI</name>
<evidence type="ECO:0000256" key="3">
    <source>
        <dbReference type="PROSITE-ProRule" id="PRU00339"/>
    </source>
</evidence>
<keyword evidence="6" id="KW-1185">Reference proteome</keyword>
<dbReference type="AlphaFoldDB" id="A0A5J5EZX1"/>
<evidence type="ECO:0000256" key="2">
    <source>
        <dbReference type="ARBA" id="ARBA00022803"/>
    </source>
</evidence>
<dbReference type="InterPro" id="IPR021183">
    <property type="entry name" value="NatA_aux_su"/>
</dbReference>
<dbReference type="FunFam" id="1.25.40.1040:FF:000003">
    <property type="entry name" value="N-terminal acetyltransferase A, auxiliary subunit"/>
    <property type="match status" value="1"/>
</dbReference>
<keyword evidence="1" id="KW-0677">Repeat</keyword>
<dbReference type="GO" id="GO:0031415">
    <property type="term" value="C:NatA complex"/>
    <property type="evidence" value="ECO:0007669"/>
    <property type="project" value="TreeGrafter"/>
</dbReference>
<dbReference type="Proteomes" id="UP000326924">
    <property type="component" value="Unassembled WGS sequence"/>
</dbReference>
<dbReference type="Gene3D" id="1.25.40.1010">
    <property type="match status" value="1"/>
</dbReference>
<comment type="caution">
    <text evidence="5">The sequence shown here is derived from an EMBL/GenBank/DDBJ whole genome shotgun (WGS) entry which is preliminary data.</text>
</comment>
<proteinExistence type="predicted"/>
<dbReference type="FunCoup" id="A0A5J5EZX1">
    <property type="interactions" value="1123"/>
</dbReference>